<sequence>MIMKETDVMPGKSAEESLDPEDWESMRMLGHRILDDMMDYLETLRDRPAWQHAPVDVKAHFAGSPPVIPQTPEEIYQEFTRYILPYQIGNNHPRFWGWVAGTGTVMGMFAELISAATDAVSGSFSYLSNNYVEMQVLDWCKTMLGYPATASGLITSGCSASNLIGLAVARNAKAQFDLRSKGMRAAPQLMTLYCSEEAHSSIQKAVELLGFGSRALRRVPVNESMQIDLESLKEAIKTDREGGYHPICVVGVAGTTNTGAIDDLEALAEICSKEGLWLHVDGAFGAWAAIAPRSKHLVAGIERADSLAFDLHKWMYLSYPIGCVFIRDADEHRRTFSLTPTYLAHGEGERGLTGIDVPWLSDYGFELSRGFQALKAWMTIKEQGTEKYGRLIQQNIDQAHYLASLVEKSPQLEMALPVSLNVVCFRYIRSNMSDSMLDLLNKQIEVELQEKGIAVPSIVTIKGKKYLHAAITNHRSLQSDFDLLAREVVRIGDELG</sequence>
<dbReference type="PRINTS" id="PR00800">
    <property type="entry name" value="YHDCRBOXLASE"/>
</dbReference>
<feature type="modified residue" description="N6-(pyridoxal phosphate)lysine" evidence="6">
    <location>
        <position position="313"/>
    </location>
</feature>
<dbReference type="PANTHER" id="PTHR11999:SF70">
    <property type="entry name" value="MIP05841P"/>
    <property type="match status" value="1"/>
</dbReference>
<evidence type="ECO:0000256" key="2">
    <source>
        <dbReference type="ARBA" id="ARBA00009533"/>
    </source>
</evidence>
<dbReference type="Proteomes" id="UP000544742">
    <property type="component" value="Unassembled WGS sequence"/>
</dbReference>
<keyword evidence="5 7" id="KW-0456">Lyase</keyword>
<dbReference type="InterPro" id="IPR015422">
    <property type="entry name" value="PyrdxlP-dep_Trfase_small"/>
</dbReference>
<dbReference type="InterPro" id="IPR015424">
    <property type="entry name" value="PyrdxlP-dep_Trfase"/>
</dbReference>
<dbReference type="PANTHER" id="PTHR11999">
    <property type="entry name" value="GROUP II PYRIDOXAL-5-PHOSPHATE DECARBOXYLASE"/>
    <property type="match status" value="1"/>
</dbReference>
<evidence type="ECO:0000256" key="5">
    <source>
        <dbReference type="ARBA" id="ARBA00023239"/>
    </source>
</evidence>
<dbReference type="InterPro" id="IPR015421">
    <property type="entry name" value="PyrdxlP-dep_Trfase_major"/>
</dbReference>
<dbReference type="GO" id="GO:0008483">
    <property type="term" value="F:transaminase activity"/>
    <property type="evidence" value="ECO:0007669"/>
    <property type="project" value="UniProtKB-KW"/>
</dbReference>
<proteinExistence type="inferred from homology"/>
<accession>A0A7K4AKK6</accession>
<organism evidence="9 10">
    <name type="scientific">Methanothrix soehngenii</name>
    <name type="common">Methanosaeta concilii</name>
    <dbReference type="NCBI Taxonomy" id="2223"/>
    <lineage>
        <taxon>Archaea</taxon>
        <taxon>Methanobacteriati</taxon>
        <taxon>Methanobacteriota</taxon>
        <taxon>Stenosarchaea group</taxon>
        <taxon>Methanomicrobia</taxon>
        <taxon>Methanotrichales</taxon>
        <taxon>Methanotrichaceae</taxon>
        <taxon>Methanothrix</taxon>
    </lineage>
</organism>
<keyword evidence="9" id="KW-0808">Transferase</keyword>
<comment type="cofactor">
    <cofactor evidence="1 6 7">
        <name>pyridoxal 5'-phosphate</name>
        <dbReference type="ChEBI" id="CHEBI:597326"/>
    </cofactor>
</comment>
<comment type="caution">
    <text evidence="9">The sequence shown here is derived from an EMBL/GenBank/DDBJ whole genome shotgun (WGS) entry which is preliminary data.</text>
</comment>
<keyword evidence="9" id="KW-0032">Aminotransferase</keyword>
<dbReference type="InterPro" id="IPR002129">
    <property type="entry name" value="PyrdxlP-dep_de-COase"/>
</dbReference>
<dbReference type="SUPFAM" id="SSF53383">
    <property type="entry name" value="PLP-dependent transferases"/>
    <property type="match status" value="1"/>
</dbReference>
<feature type="region of interest" description="Disordered" evidence="8">
    <location>
        <begin position="1"/>
        <end position="21"/>
    </location>
</feature>
<comment type="similarity">
    <text evidence="2 7">Belongs to the group II decarboxylase family.</text>
</comment>
<dbReference type="EMBL" id="JAAYUN010000191">
    <property type="protein sequence ID" value="NLJ23509.1"/>
    <property type="molecule type" value="Genomic_DNA"/>
</dbReference>
<reference evidence="9 10" key="1">
    <citation type="journal article" date="2020" name="Biotechnol. Biofuels">
        <title>New insights from the biogas microbiome by comprehensive genome-resolved metagenomics of nearly 1600 species originating from multiple anaerobic digesters.</title>
        <authorList>
            <person name="Campanaro S."/>
            <person name="Treu L."/>
            <person name="Rodriguez-R L.M."/>
            <person name="Kovalovszki A."/>
            <person name="Ziels R.M."/>
            <person name="Maus I."/>
            <person name="Zhu X."/>
            <person name="Kougias P.G."/>
            <person name="Basile A."/>
            <person name="Luo G."/>
            <person name="Schluter A."/>
            <person name="Konstantinidis K.T."/>
            <person name="Angelidaki I."/>
        </authorList>
    </citation>
    <scope>NUCLEOTIDE SEQUENCE [LARGE SCALE GENOMIC DNA]</scope>
    <source>
        <strain evidence="9">AS27yjCOA_157</strain>
    </source>
</reference>
<dbReference type="Gene3D" id="3.40.640.10">
    <property type="entry name" value="Type I PLP-dependent aspartate aminotransferase-like (Major domain)"/>
    <property type="match status" value="1"/>
</dbReference>
<dbReference type="GO" id="GO:0019752">
    <property type="term" value="P:carboxylic acid metabolic process"/>
    <property type="evidence" value="ECO:0007669"/>
    <property type="project" value="InterPro"/>
</dbReference>
<protein>
    <submittedName>
        <fullName evidence="9">Aminotransferase class V-fold PLP-dependent enzyme</fullName>
    </submittedName>
</protein>
<dbReference type="GO" id="GO:0030170">
    <property type="term" value="F:pyridoxal phosphate binding"/>
    <property type="evidence" value="ECO:0007669"/>
    <property type="project" value="InterPro"/>
</dbReference>
<dbReference type="Gene3D" id="1.20.1340.10">
    <property type="entry name" value="dopa decarboxylase, N-terminal domain"/>
    <property type="match status" value="1"/>
</dbReference>
<evidence type="ECO:0000256" key="1">
    <source>
        <dbReference type="ARBA" id="ARBA00001933"/>
    </source>
</evidence>
<dbReference type="GO" id="GO:0006520">
    <property type="term" value="P:amino acid metabolic process"/>
    <property type="evidence" value="ECO:0007669"/>
    <property type="project" value="InterPro"/>
</dbReference>
<dbReference type="InterPro" id="IPR010977">
    <property type="entry name" value="Aromatic_deC"/>
</dbReference>
<dbReference type="Gene3D" id="3.90.1150.10">
    <property type="entry name" value="Aspartate Aminotransferase, domain 1"/>
    <property type="match status" value="1"/>
</dbReference>
<keyword evidence="4 6" id="KW-0663">Pyridoxal phosphate</keyword>
<evidence type="ECO:0000256" key="4">
    <source>
        <dbReference type="ARBA" id="ARBA00022898"/>
    </source>
</evidence>
<evidence type="ECO:0000313" key="10">
    <source>
        <dbReference type="Proteomes" id="UP000544742"/>
    </source>
</evidence>
<evidence type="ECO:0000313" key="9">
    <source>
        <dbReference type="EMBL" id="NLJ23509.1"/>
    </source>
</evidence>
<name>A0A7K4AKK6_METSH</name>
<dbReference type="Pfam" id="PF00282">
    <property type="entry name" value="Pyridoxal_deC"/>
    <property type="match status" value="1"/>
</dbReference>
<gene>
    <name evidence="9" type="ORF">GX426_10460</name>
</gene>
<evidence type="ECO:0000256" key="3">
    <source>
        <dbReference type="ARBA" id="ARBA00022793"/>
    </source>
</evidence>
<evidence type="ECO:0000256" key="6">
    <source>
        <dbReference type="PIRSR" id="PIRSR602129-50"/>
    </source>
</evidence>
<dbReference type="GO" id="GO:0016831">
    <property type="term" value="F:carboxy-lyase activity"/>
    <property type="evidence" value="ECO:0007669"/>
    <property type="project" value="UniProtKB-KW"/>
</dbReference>
<evidence type="ECO:0000256" key="7">
    <source>
        <dbReference type="RuleBase" id="RU000382"/>
    </source>
</evidence>
<keyword evidence="3" id="KW-0210">Decarboxylase</keyword>
<dbReference type="AlphaFoldDB" id="A0A7K4AKK6"/>
<evidence type="ECO:0000256" key="8">
    <source>
        <dbReference type="SAM" id="MobiDB-lite"/>
    </source>
</evidence>